<evidence type="ECO:0000313" key="10">
    <source>
        <dbReference type="EMBL" id="QOS69411.1"/>
    </source>
</evidence>
<dbReference type="KEGG" id="egd:GS424_006085"/>
<dbReference type="Gene3D" id="6.10.340.10">
    <property type="match status" value="1"/>
</dbReference>
<dbReference type="RefSeq" id="WP_160943183.1">
    <property type="nucleotide sequence ID" value="NZ_CP063310.1"/>
</dbReference>
<evidence type="ECO:0000256" key="7">
    <source>
        <dbReference type="ARBA" id="ARBA00022777"/>
    </source>
</evidence>
<dbReference type="EC" id="2.7.13.3" evidence="3"/>
<keyword evidence="6" id="KW-0812">Transmembrane</keyword>
<keyword evidence="9" id="KW-0902">Two-component regulatory system</keyword>
<evidence type="ECO:0000256" key="9">
    <source>
        <dbReference type="ARBA" id="ARBA00023012"/>
    </source>
</evidence>
<sequence>MRRPKSPLRTYLGGFVLLVANVFLIVIVLMTAVSLVVVRGGLQSSPVVSSAAFGVAAMLFICAVVATSVIVMMQRLFVWPLYRIADVLNEVAAGNFDARIDLGRGRYPSEVRAFADSVNRTAAELAGIELLRTDFVNSFSHEFKTPIASLAGFARLLKRPGLSDGERERYLDAIIAESDRLASLSSSVLALSKADAQQIVADRAPVNLTEQVRRAVLALEARWVEKDIALELDLEETTYLGSADLLNHAWTNLLDNAAKFSPAGGTVRVELHAFPGSVAFTVRDEGPGMDDAVRERAFERFYQGDPSRATPGNGIGLALVKRVAELHGGRVSVVSAPGAGSAFSVVLPTL</sequence>
<accession>A0A6L7IV31</accession>
<gene>
    <name evidence="10" type="ORF">GS424_006085</name>
</gene>
<evidence type="ECO:0000313" key="11">
    <source>
        <dbReference type="Proteomes" id="UP000478463"/>
    </source>
</evidence>
<comment type="catalytic activity">
    <reaction evidence="1">
        <text>ATP + protein L-histidine = ADP + protein N-phospho-L-histidine.</text>
        <dbReference type="EC" id="2.7.13.3"/>
    </reaction>
</comment>
<dbReference type="SUPFAM" id="SSF47384">
    <property type="entry name" value="Homodimeric domain of signal transducing histidine kinase"/>
    <property type="match status" value="1"/>
</dbReference>
<dbReference type="SUPFAM" id="SSF55874">
    <property type="entry name" value="ATPase domain of HSP90 chaperone/DNA topoisomerase II/histidine kinase"/>
    <property type="match status" value="1"/>
</dbReference>
<dbReference type="InterPro" id="IPR036097">
    <property type="entry name" value="HisK_dim/P_sf"/>
</dbReference>
<keyword evidence="4" id="KW-0597">Phosphoprotein</keyword>
<evidence type="ECO:0000256" key="8">
    <source>
        <dbReference type="ARBA" id="ARBA00022989"/>
    </source>
</evidence>
<dbReference type="GO" id="GO:0005886">
    <property type="term" value="C:plasma membrane"/>
    <property type="evidence" value="ECO:0007669"/>
    <property type="project" value="UniProtKB-SubCell"/>
</dbReference>
<dbReference type="SMART" id="SM00387">
    <property type="entry name" value="HATPase_c"/>
    <property type="match status" value="1"/>
</dbReference>
<dbReference type="Pfam" id="PF00512">
    <property type="entry name" value="HisKA"/>
    <property type="match status" value="1"/>
</dbReference>
<keyword evidence="7 10" id="KW-0418">Kinase</keyword>
<dbReference type="GO" id="GO:0000155">
    <property type="term" value="F:phosphorelay sensor kinase activity"/>
    <property type="evidence" value="ECO:0007669"/>
    <property type="project" value="InterPro"/>
</dbReference>
<dbReference type="InterPro" id="IPR005467">
    <property type="entry name" value="His_kinase_dom"/>
</dbReference>
<keyword evidence="8" id="KW-0472">Membrane</keyword>
<dbReference type="InterPro" id="IPR003594">
    <property type="entry name" value="HATPase_dom"/>
</dbReference>
<evidence type="ECO:0000256" key="1">
    <source>
        <dbReference type="ARBA" id="ARBA00000085"/>
    </source>
</evidence>
<name>A0A6L7IV31_9ACTN</name>
<dbReference type="Gene3D" id="1.10.287.130">
    <property type="match status" value="1"/>
</dbReference>
<dbReference type="SMART" id="SM00388">
    <property type="entry name" value="HisKA"/>
    <property type="match status" value="1"/>
</dbReference>
<organism evidence="10 11">
    <name type="scientific">Eggerthella guodeyinii</name>
    <dbReference type="NCBI Taxonomy" id="2690837"/>
    <lineage>
        <taxon>Bacteria</taxon>
        <taxon>Bacillati</taxon>
        <taxon>Actinomycetota</taxon>
        <taxon>Coriobacteriia</taxon>
        <taxon>Eggerthellales</taxon>
        <taxon>Eggerthellaceae</taxon>
        <taxon>Eggerthella</taxon>
    </lineage>
</organism>
<dbReference type="PRINTS" id="PR00344">
    <property type="entry name" value="BCTRLSENSOR"/>
</dbReference>
<evidence type="ECO:0000256" key="5">
    <source>
        <dbReference type="ARBA" id="ARBA00022679"/>
    </source>
</evidence>
<dbReference type="EMBL" id="CP063310">
    <property type="protein sequence ID" value="QOS69411.1"/>
    <property type="molecule type" value="Genomic_DNA"/>
</dbReference>
<dbReference type="Pfam" id="PF02518">
    <property type="entry name" value="HATPase_c"/>
    <property type="match status" value="1"/>
</dbReference>
<evidence type="ECO:0000256" key="4">
    <source>
        <dbReference type="ARBA" id="ARBA00022553"/>
    </source>
</evidence>
<dbReference type="FunFam" id="3.30.565.10:FF:000006">
    <property type="entry name" value="Sensor histidine kinase WalK"/>
    <property type="match status" value="1"/>
</dbReference>
<dbReference type="Proteomes" id="UP000478463">
    <property type="component" value="Chromosome"/>
</dbReference>
<dbReference type="Gene3D" id="3.30.565.10">
    <property type="entry name" value="Histidine kinase-like ATPase, C-terminal domain"/>
    <property type="match status" value="1"/>
</dbReference>
<dbReference type="CDD" id="cd00075">
    <property type="entry name" value="HATPase"/>
    <property type="match status" value="1"/>
</dbReference>
<evidence type="ECO:0000256" key="6">
    <source>
        <dbReference type="ARBA" id="ARBA00022692"/>
    </source>
</evidence>
<dbReference type="InterPro" id="IPR050736">
    <property type="entry name" value="Sensor_HK_Regulatory"/>
</dbReference>
<dbReference type="PANTHER" id="PTHR43711:SF1">
    <property type="entry name" value="HISTIDINE KINASE 1"/>
    <property type="match status" value="1"/>
</dbReference>
<evidence type="ECO:0000256" key="2">
    <source>
        <dbReference type="ARBA" id="ARBA00004236"/>
    </source>
</evidence>
<keyword evidence="5" id="KW-0808">Transferase</keyword>
<protein>
    <recommendedName>
        <fullName evidence="3">histidine kinase</fullName>
        <ecNumber evidence="3">2.7.13.3</ecNumber>
    </recommendedName>
</protein>
<dbReference type="InterPro" id="IPR003660">
    <property type="entry name" value="HAMP_dom"/>
</dbReference>
<dbReference type="InterPro" id="IPR004358">
    <property type="entry name" value="Sig_transdc_His_kin-like_C"/>
</dbReference>
<dbReference type="PROSITE" id="PS50885">
    <property type="entry name" value="HAMP"/>
    <property type="match status" value="1"/>
</dbReference>
<dbReference type="AlphaFoldDB" id="A0A6L7IV31"/>
<dbReference type="CDD" id="cd06225">
    <property type="entry name" value="HAMP"/>
    <property type="match status" value="1"/>
</dbReference>
<keyword evidence="8" id="KW-1133">Transmembrane helix</keyword>
<dbReference type="CDD" id="cd00082">
    <property type="entry name" value="HisKA"/>
    <property type="match status" value="1"/>
</dbReference>
<dbReference type="PROSITE" id="PS50109">
    <property type="entry name" value="HIS_KIN"/>
    <property type="match status" value="1"/>
</dbReference>
<dbReference type="InterPro" id="IPR003661">
    <property type="entry name" value="HisK_dim/P_dom"/>
</dbReference>
<reference evidence="10 11" key="1">
    <citation type="submission" date="2020-10" db="EMBL/GenBank/DDBJ databases">
        <title>Eggerthella sp. nov., isolated from human feces.</title>
        <authorList>
            <person name="Yajun G."/>
        </authorList>
    </citation>
    <scope>NUCLEOTIDE SEQUENCE [LARGE SCALE GENOMIC DNA]</scope>
    <source>
        <strain evidence="10 11">HF-1101</strain>
    </source>
</reference>
<proteinExistence type="predicted"/>
<dbReference type="InterPro" id="IPR036890">
    <property type="entry name" value="HATPase_C_sf"/>
</dbReference>
<evidence type="ECO:0000256" key="3">
    <source>
        <dbReference type="ARBA" id="ARBA00012438"/>
    </source>
</evidence>
<dbReference type="PANTHER" id="PTHR43711">
    <property type="entry name" value="TWO-COMPONENT HISTIDINE KINASE"/>
    <property type="match status" value="1"/>
</dbReference>
<comment type="subcellular location">
    <subcellularLocation>
        <location evidence="2">Cell membrane</location>
    </subcellularLocation>
</comment>